<sequence length="532" mass="57644">MEVESTSALVVGGSLVGLSAAVFLAWRGVPTVVVERHPGSSLHPRAIGYTPRTLELYRAVGLGPHIPQVSPTFRLRRARVESLAGKWFEELPWTPGERGAPAIERSPCASAAIAQDRLEPRLRDRATELGADVRLETELTRFEQDAGGVTASLRERGGREYTMRAAYLVAADGHRSPIREALGIGRAGRGHIQTVRSVLFRAPLDEYLRTGVTQFVIEQPGFKAFLTTYGDGRWVLIFWDDEERDAGTLRAMVSRAIGRSDLEIEIVTTGRWEMSGLIADRFASGRVFLAGDAAHTLPPSRGGYGANTGIEDAHNLAWKLSAVLSGASTPALLDTYDAERRPVAWLRHHQIFARDDYKAHAGGTAEEVPILDDDAIEFGQLYRSAAVLGAGDGLPPALRPELWAGQPGTRAPHVWVGRGDERLSTLDLFQRAWVLLADDARWCPAAAQAGKQLGIELDCVRIGVDVRPSDEEALRKAFGLGAGGASLVRPDGYVAWRSIDLPADPLGALTDALGRVSCAARRAERPALEGRS</sequence>
<dbReference type="InterPro" id="IPR036188">
    <property type="entry name" value="FAD/NAD-bd_sf"/>
</dbReference>
<dbReference type="Gene3D" id="3.40.30.120">
    <property type="match status" value="1"/>
</dbReference>
<reference evidence="6 7" key="1">
    <citation type="submission" date="2015-09" db="EMBL/GenBank/DDBJ databases">
        <title>Sorangium comparison.</title>
        <authorList>
            <person name="Zaburannyi N."/>
            <person name="Bunk B."/>
            <person name="Overmann J."/>
            <person name="Mueller R."/>
        </authorList>
    </citation>
    <scope>NUCLEOTIDE SEQUENCE [LARGE SCALE GENOMIC DNA]</scope>
    <source>
        <strain evidence="6 7">So ce26</strain>
    </source>
</reference>
<keyword evidence="4" id="KW-1133">Transmembrane helix</keyword>
<dbReference type="Proteomes" id="UP000238348">
    <property type="component" value="Chromosome"/>
</dbReference>
<dbReference type="Pfam" id="PF21274">
    <property type="entry name" value="Rng_hyd_C"/>
    <property type="match status" value="1"/>
</dbReference>
<dbReference type="RefSeq" id="WP_104977796.1">
    <property type="nucleotide sequence ID" value="NZ_CP012673.1"/>
</dbReference>
<comment type="cofactor">
    <cofactor evidence="1">
        <name>FAD</name>
        <dbReference type="ChEBI" id="CHEBI:57692"/>
    </cofactor>
</comment>
<dbReference type="InterPro" id="IPR050641">
    <property type="entry name" value="RIFMO-like"/>
</dbReference>
<dbReference type="SUPFAM" id="SSF51905">
    <property type="entry name" value="FAD/NAD(P)-binding domain"/>
    <property type="match status" value="1"/>
</dbReference>
<dbReference type="EMBL" id="CP012673">
    <property type="protein sequence ID" value="AUX39907.1"/>
    <property type="molecule type" value="Genomic_DNA"/>
</dbReference>
<feature type="domain" description="FAD-binding" evidence="5">
    <location>
        <begin position="6"/>
        <end position="345"/>
    </location>
</feature>
<dbReference type="Pfam" id="PF01494">
    <property type="entry name" value="FAD_binding_3"/>
    <property type="match status" value="1"/>
</dbReference>
<dbReference type="AlphaFoldDB" id="A0A2L0EKT0"/>
<keyword evidence="2" id="KW-0285">Flavoprotein</keyword>
<dbReference type="Gene3D" id="3.30.9.10">
    <property type="entry name" value="D-Amino Acid Oxidase, subunit A, domain 2"/>
    <property type="match status" value="1"/>
</dbReference>
<proteinExistence type="predicted"/>
<evidence type="ECO:0000256" key="2">
    <source>
        <dbReference type="ARBA" id="ARBA00022630"/>
    </source>
</evidence>
<protein>
    <recommendedName>
        <fullName evidence="5">FAD-binding domain-containing protein</fullName>
    </recommendedName>
</protein>
<evidence type="ECO:0000256" key="4">
    <source>
        <dbReference type="SAM" id="Phobius"/>
    </source>
</evidence>
<evidence type="ECO:0000313" key="6">
    <source>
        <dbReference type="EMBL" id="AUX39907.1"/>
    </source>
</evidence>
<dbReference type="OrthoDB" id="5482506at2"/>
<dbReference type="Gene3D" id="3.50.50.60">
    <property type="entry name" value="FAD/NAD(P)-binding domain"/>
    <property type="match status" value="1"/>
</dbReference>
<dbReference type="PRINTS" id="PR00420">
    <property type="entry name" value="RNGMNOXGNASE"/>
</dbReference>
<evidence type="ECO:0000256" key="1">
    <source>
        <dbReference type="ARBA" id="ARBA00001974"/>
    </source>
</evidence>
<accession>A0A2L0EKT0</accession>
<evidence type="ECO:0000256" key="3">
    <source>
        <dbReference type="ARBA" id="ARBA00022827"/>
    </source>
</evidence>
<dbReference type="PANTHER" id="PTHR43004">
    <property type="entry name" value="TRK SYSTEM POTASSIUM UPTAKE PROTEIN"/>
    <property type="match status" value="1"/>
</dbReference>
<organism evidence="6 7">
    <name type="scientific">Sorangium cellulosum</name>
    <name type="common">Polyangium cellulosum</name>
    <dbReference type="NCBI Taxonomy" id="56"/>
    <lineage>
        <taxon>Bacteria</taxon>
        <taxon>Pseudomonadati</taxon>
        <taxon>Myxococcota</taxon>
        <taxon>Polyangia</taxon>
        <taxon>Polyangiales</taxon>
        <taxon>Polyangiaceae</taxon>
        <taxon>Sorangium</taxon>
    </lineage>
</organism>
<gene>
    <name evidence="6" type="ORF">SOCE26_013020</name>
</gene>
<dbReference type="GO" id="GO:0016709">
    <property type="term" value="F:oxidoreductase activity, acting on paired donors, with incorporation or reduction of molecular oxygen, NAD(P)H as one donor, and incorporation of one atom of oxygen"/>
    <property type="evidence" value="ECO:0007669"/>
    <property type="project" value="UniProtKB-ARBA"/>
</dbReference>
<dbReference type="GO" id="GO:0071949">
    <property type="term" value="F:FAD binding"/>
    <property type="evidence" value="ECO:0007669"/>
    <property type="project" value="InterPro"/>
</dbReference>
<dbReference type="PANTHER" id="PTHR43004:SF19">
    <property type="entry name" value="BINDING MONOOXYGENASE, PUTATIVE (JCVI)-RELATED"/>
    <property type="match status" value="1"/>
</dbReference>
<keyword evidence="3" id="KW-0274">FAD</keyword>
<dbReference type="InterPro" id="IPR002938">
    <property type="entry name" value="FAD-bd"/>
</dbReference>
<name>A0A2L0EKT0_SORCE</name>
<feature type="transmembrane region" description="Helical" evidence="4">
    <location>
        <begin position="6"/>
        <end position="26"/>
    </location>
</feature>
<keyword evidence="4" id="KW-0472">Membrane</keyword>
<evidence type="ECO:0000259" key="5">
    <source>
        <dbReference type="Pfam" id="PF01494"/>
    </source>
</evidence>
<evidence type="ECO:0000313" key="7">
    <source>
        <dbReference type="Proteomes" id="UP000238348"/>
    </source>
</evidence>
<keyword evidence="4" id="KW-0812">Transmembrane</keyword>